<evidence type="ECO:0000256" key="4">
    <source>
        <dbReference type="ARBA" id="ARBA00023136"/>
    </source>
</evidence>
<dbReference type="InterPro" id="IPR036513">
    <property type="entry name" value="STAS_dom_sf"/>
</dbReference>
<feature type="transmembrane region" description="Helical" evidence="6">
    <location>
        <begin position="333"/>
        <end position="366"/>
    </location>
</feature>
<keyword evidence="2 6" id="KW-0812">Transmembrane</keyword>
<keyword evidence="3 6" id="KW-1133">Transmembrane helix</keyword>
<protein>
    <submittedName>
        <fullName evidence="8">STAS domain-containing protein</fullName>
    </submittedName>
</protein>
<evidence type="ECO:0000259" key="7">
    <source>
        <dbReference type="PROSITE" id="PS50801"/>
    </source>
</evidence>
<gene>
    <name evidence="8" type="ORF">FYC51_08225</name>
</gene>
<feature type="compositionally biased region" description="Basic and acidic residues" evidence="5">
    <location>
        <begin position="579"/>
        <end position="595"/>
    </location>
</feature>
<organism evidence="8 9">
    <name type="scientific">Agromyces mariniharenae</name>
    <dbReference type="NCBI Taxonomy" id="2604423"/>
    <lineage>
        <taxon>Bacteria</taxon>
        <taxon>Bacillati</taxon>
        <taxon>Actinomycetota</taxon>
        <taxon>Actinomycetes</taxon>
        <taxon>Micrococcales</taxon>
        <taxon>Microbacteriaceae</taxon>
        <taxon>Agromyces</taxon>
    </lineage>
</organism>
<feature type="transmembrane region" description="Helical" evidence="6">
    <location>
        <begin position="28"/>
        <end position="49"/>
    </location>
</feature>
<reference evidence="8 9" key="1">
    <citation type="submission" date="2019-08" db="EMBL/GenBank/DDBJ databases">
        <authorList>
            <person name="Hu J."/>
        </authorList>
    </citation>
    <scope>NUCLEOTIDE SEQUENCE [LARGE SCALE GENOMIC DNA]</scope>
    <source>
        <strain evidence="8 9">NEAU-184</strain>
    </source>
</reference>
<evidence type="ECO:0000313" key="8">
    <source>
        <dbReference type="EMBL" id="TYL53629.1"/>
    </source>
</evidence>
<feature type="transmembrane region" description="Helical" evidence="6">
    <location>
        <begin position="140"/>
        <end position="158"/>
    </location>
</feature>
<feature type="transmembrane region" description="Helical" evidence="6">
    <location>
        <begin position="254"/>
        <end position="274"/>
    </location>
</feature>
<keyword evidence="4 6" id="KW-0472">Membrane</keyword>
<dbReference type="RefSeq" id="WP_148733094.1">
    <property type="nucleotide sequence ID" value="NZ_VSSB01000001.1"/>
</dbReference>
<evidence type="ECO:0000256" key="1">
    <source>
        <dbReference type="ARBA" id="ARBA00004141"/>
    </source>
</evidence>
<feature type="domain" description="STAS" evidence="7">
    <location>
        <begin position="442"/>
        <end position="557"/>
    </location>
</feature>
<dbReference type="Pfam" id="PF00916">
    <property type="entry name" value="Sulfate_transp"/>
    <property type="match status" value="1"/>
</dbReference>
<dbReference type="AlphaFoldDB" id="A0A5S4V6G3"/>
<feature type="transmembrane region" description="Helical" evidence="6">
    <location>
        <begin position="211"/>
        <end position="234"/>
    </location>
</feature>
<dbReference type="InterPro" id="IPR002645">
    <property type="entry name" value="STAS_dom"/>
</dbReference>
<evidence type="ECO:0000256" key="6">
    <source>
        <dbReference type="SAM" id="Phobius"/>
    </source>
</evidence>
<feature type="transmembrane region" description="Helical" evidence="6">
    <location>
        <begin position="387"/>
        <end position="417"/>
    </location>
</feature>
<dbReference type="PANTHER" id="PTHR11814">
    <property type="entry name" value="SULFATE TRANSPORTER"/>
    <property type="match status" value="1"/>
</dbReference>
<name>A0A5S4V6G3_9MICO</name>
<proteinExistence type="predicted"/>
<dbReference type="CDD" id="cd07042">
    <property type="entry name" value="STAS_SulP_like_sulfate_transporter"/>
    <property type="match status" value="1"/>
</dbReference>
<evidence type="ECO:0000256" key="3">
    <source>
        <dbReference type="ARBA" id="ARBA00022989"/>
    </source>
</evidence>
<dbReference type="InterPro" id="IPR001902">
    <property type="entry name" value="SLC26A/SulP_fam"/>
</dbReference>
<dbReference type="Gene3D" id="3.30.750.24">
    <property type="entry name" value="STAS domain"/>
    <property type="match status" value="1"/>
</dbReference>
<evidence type="ECO:0000256" key="5">
    <source>
        <dbReference type="SAM" id="MobiDB-lite"/>
    </source>
</evidence>
<dbReference type="Pfam" id="PF01740">
    <property type="entry name" value="STAS"/>
    <property type="match status" value="1"/>
</dbReference>
<feature type="transmembrane region" description="Helical" evidence="6">
    <location>
        <begin position="103"/>
        <end position="128"/>
    </location>
</feature>
<feature type="transmembrane region" description="Helical" evidence="6">
    <location>
        <begin position="55"/>
        <end position="70"/>
    </location>
</feature>
<comment type="caution">
    <text evidence="8">The sequence shown here is derived from an EMBL/GenBank/DDBJ whole genome shotgun (WGS) entry which is preliminary data.</text>
</comment>
<dbReference type="Proteomes" id="UP000325243">
    <property type="component" value="Unassembled WGS sequence"/>
</dbReference>
<dbReference type="SUPFAM" id="SSF52091">
    <property type="entry name" value="SpoIIaa-like"/>
    <property type="match status" value="1"/>
</dbReference>
<sequence length="601" mass="61956">MINHRGPTWLPGIATARHYRRAWLVPDLRAGVVVTALLIPAGMGYAQVAGLPPEAGLYATIVPLLVYAVLGPSRILVLGPDSALAPIIAAAILPLALGDDDRAIALAGLLAIMVGAILVVGGLLRLGFVTDLLSKPIRVGYLNAVALLVIISQVPKLLGFSIESGSPFTQVAHIVEGASGGEIEPIATAFGLGSLAVIVVLTWLRSPVPGVLVAVVVATLATWIFGLAELMPMVGALPQGLPAPALGGLQWSDVAALALPAAGIALVAFTDSAVLSRTLAARRGESVDGSREMAAIGAANVAGGLFGGFPISASSSRTPVAEQAGAKTQLTGVVGALLIVAFMLLVPGLTAFLPEATLAAVVIAAASRLIDVRGFVRLVRMDRVDAFLSLAAFVGVLAVGVLEGIAVTIALSLLAFVNQSWRPYRAELGRVSGLRGYHDLSRYPEGERIPGVVIVRFDAPLFFANGGIFDDFVRSRVQAAGPGVQTVILAAEPITGIDTTAIDELVELDEYLASHGVRLILAEMKDPVVDVLRAYGVTDRFTPDRFAPTVGAAVDEITGTLRGDLDGTKWADEPGASGSDDHGGGDSDGPDRPDESGASGR</sequence>
<comment type="subcellular location">
    <subcellularLocation>
        <location evidence="1">Membrane</location>
        <topology evidence="1">Multi-pass membrane protein</topology>
    </subcellularLocation>
</comment>
<feature type="region of interest" description="Disordered" evidence="5">
    <location>
        <begin position="563"/>
        <end position="601"/>
    </location>
</feature>
<evidence type="ECO:0000313" key="9">
    <source>
        <dbReference type="Proteomes" id="UP000325243"/>
    </source>
</evidence>
<dbReference type="PROSITE" id="PS50801">
    <property type="entry name" value="STAS"/>
    <property type="match status" value="1"/>
</dbReference>
<evidence type="ECO:0000256" key="2">
    <source>
        <dbReference type="ARBA" id="ARBA00022692"/>
    </source>
</evidence>
<dbReference type="EMBL" id="VSSB01000001">
    <property type="protein sequence ID" value="TYL53629.1"/>
    <property type="molecule type" value="Genomic_DNA"/>
</dbReference>
<feature type="transmembrane region" description="Helical" evidence="6">
    <location>
        <begin position="186"/>
        <end position="204"/>
    </location>
</feature>
<dbReference type="GO" id="GO:0016020">
    <property type="term" value="C:membrane"/>
    <property type="evidence" value="ECO:0007669"/>
    <property type="project" value="UniProtKB-SubCell"/>
</dbReference>
<feature type="compositionally biased region" description="Basic and acidic residues" evidence="5">
    <location>
        <begin position="563"/>
        <end position="572"/>
    </location>
</feature>
<feature type="transmembrane region" description="Helical" evidence="6">
    <location>
        <begin position="77"/>
        <end position="97"/>
    </location>
</feature>
<keyword evidence="9" id="KW-1185">Reference proteome</keyword>
<dbReference type="InterPro" id="IPR011547">
    <property type="entry name" value="SLC26A/SulP_dom"/>
</dbReference>
<feature type="transmembrane region" description="Helical" evidence="6">
    <location>
        <begin position="294"/>
        <end position="313"/>
    </location>
</feature>
<dbReference type="GO" id="GO:0055085">
    <property type="term" value="P:transmembrane transport"/>
    <property type="evidence" value="ECO:0007669"/>
    <property type="project" value="InterPro"/>
</dbReference>
<accession>A0A5S4V6G3</accession>